<sequence length="91" mass="10416">MLMLQQKTKIDWLRLGGSNTAYHNAKIKERHAMTRITSSQNSRRRIANEYEISRVPNFYKSFLDAADSLEDRPGSACKKSCGINGESEDFM</sequence>
<name>A0AAV5IKU0_9ROSI</name>
<reference evidence="1 2" key="1">
    <citation type="journal article" date="2021" name="Commun. Biol.">
        <title>The genome of Shorea leprosula (Dipterocarpaceae) highlights the ecological relevance of drought in aseasonal tropical rainforests.</title>
        <authorList>
            <person name="Ng K.K.S."/>
            <person name="Kobayashi M.J."/>
            <person name="Fawcett J.A."/>
            <person name="Hatakeyama M."/>
            <person name="Paape T."/>
            <person name="Ng C.H."/>
            <person name="Ang C.C."/>
            <person name="Tnah L.H."/>
            <person name="Lee C.T."/>
            <person name="Nishiyama T."/>
            <person name="Sese J."/>
            <person name="O'Brien M.J."/>
            <person name="Copetti D."/>
            <person name="Mohd Noor M.I."/>
            <person name="Ong R.C."/>
            <person name="Putra M."/>
            <person name="Sireger I.Z."/>
            <person name="Indrioko S."/>
            <person name="Kosugi Y."/>
            <person name="Izuno A."/>
            <person name="Isagi Y."/>
            <person name="Lee S.L."/>
            <person name="Shimizu K.K."/>
        </authorList>
    </citation>
    <scope>NUCLEOTIDE SEQUENCE [LARGE SCALE GENOMIC DNA]</scope>
    <source>
        <strain evidence="1">214</strain>
    </source>
</reference>
<evidence type="ECO:0000313" key="2">
    <source>
        <dbReference type="Proteomes" id="UP001054252"/>
    </source>
</evidence>
<comment type="caution">
    <text evidence="1">The sequence shown here is derived from an EMBL/GenBank/DDBJ whole genome shotgun (WGS) entry which is preliminary data.</text>
</comment>
<protein>
    <submittedName>
        <fullName evidence="1">Uncharacterized protein</fullName>
    </submittedName>
</protein>
<evidence type="ECO:0000313" key="1">
    <source>
        <dbReference type="EMBL" id="GKU98234.1"/>
    </source>
</evidence>
<gene>
    <name evidence="1" type="ORF">SLEP1_g11264</name>
</gene>
<keyword evidence="2" id="KW-1185">Reference proteome</keyword>
<proteinExistence type="predicted"/>
<dbReference type="Proteomes" id="UP001054252">
    <property type="component" value="Unassembled WGS sequence"/>
</dbReference>
<accession>A0AAV5IKU0</accession>
<organism evidence="1 2">
    <name type="scientific">Rubroshorea leprosula</name>
    <dbReference type="NCBI Taxonomy" id="152421"/>
    <lineage>
        <taxon>Eukaryota</taxon>
        <taxon>Viridiplantae</taxon>
        <taxon>Streptophyta</taxon>
        <taxon>Embryophyta</taxon>
        <taxon>Tracheophyta</taxon>
        <taxon>Spermatophyta</taxon>
        <taxon>Magnoliopsida</taxon>
        <taxon>eudicotyledons</taxon>
        <taxon>Gunneridae</taxon>
        <taxon>Pentapetalae</taxon>
        <taxon>rosids</taxon>
        <taxon>malvids</taxon>
        <taxon>Malvales</taxon>
        <taxon>Dipterocarpaceae</taxon>
        <taxon>Rubroshorea</taxon>
    </lineage>
</organism>
<dbReference type="EMBL" id="BPVZ01000012">
    <property type="protein sequence ID" value="GKU98234.1"/>
    <property type="molecule type" value="Genomic_DNA"/>
</dbReference>
<dbReference type="AlphaFoldDB" id="A0AAV5IKU0"/>